<dbReference type="GO" id="GO:0008782">
    <property type="term" value="F:adenosylhomocysteine nucleosidase activity"/>
    <property type="evidence" value="ECO:0007669"/>
    <property type="project" value="TreeGrafter"/>
</dbReference>
<dbReference type="Gene3D" id="3.40.50.1580">
    <property type="entry name" value="Nucleoside phosphorylase domain"/>
    <property type="match status" value="1"/>
</dbReference>
<gene>
    <name evidence="2" type="ORF">HDF12_001443</name>
</gene>
<evidence type="ECO:0000259" key="1">
    <source>
        <dbReference type="Pfam" id="PF01048"/>
    </source>
</evidence>
<accession>A0A7Y9NKN5</accession>
<name>A0A7Y9NKN5_9BACT</name>
<dbReference type="PANTHER" id="PTHR46832">
    <property type="entry name" value="5'-METHYLTHIOADENOSINE/S-ADENOSYLHOMOCYSTEINE NUCLEOSIDASE"/>
    <property type="match status" value="1"/>
</dbReference>
<comment type="caution">
    <text evidence="2">The sequence shown here is derived from an EMBL/GenBank/DDBJ whole genome shotgun (WGS) entry which is preliminary data.</text>
</comment>
<dbReference type="PANTHER" id="PTHR46832:SF1">
    <property type="entry name" value="5'-METHYLTHIOADENOSINE_S-ADENOSYLHOMOCYSTEINE NUCLEOSIDASE"/>
    <property type="match status" value="1"/>
</dbReference>
<dbReference type="EMBL" id="JACCCV010000001">
    <property type="protein sequence ID" value="NYF51078.1"/>
    <property type="molecule type" value="Genomic_DNA"/>
</dbReference>
<dbReference type="GO" id="GO:0005829">
    <property type="term" value="C:cytosol"/>
    <property type="evidence" value="ECO:0007669"/>
    <property type="project" value="TreeGrafter"/>
</dbReference>
<dbReference type="SUPFAM" id="SSF53167">
    <property type="entry name" value="Purine and uridine phosphorylases"/>
    <property type="match status" value="1"/>
</dbReference>
<dbReference type="GO" id="GO:0008930">
    <property type="term" value="F:methylthioadenosine nucleosidase activity"/>
    <property type="evidence" value="ECO:0007669"/>
    <property type="project" value="TreeGrafter"/>
</dbReference>
<evidence type="ECO:0000313" key="2">
    <source>
        <dbReference type="EMBL" id="NYF51078.1"/>
    </source>
</evidence>
<protein>
    <submittedName>
        <fullName evidence="2">Nucleoside phosphorylase</fullName>
    </submittedName>
</protein>
<dbReference type="GO" id="GO:0019284">
    <property type="term" value="P:L-methionine salvage from S-adenosylmethionine"/>
    <property type="evidence" value="ECO:0007669"/>
    <property type="project" value="TreeGrafter"/>
</dbReference>
<dbReference type="InterPro" id="IPR035994">
    <property type="entry name" value="Nucleoside_phosphorylase_sf"/>
</dbReference>
<organism evidence="2 3">
    <name type="scientific">Tunturiibacter lichenicola</name>
    <dbReference type="NCBI Taxonomy" id="2051959"/>
    <lineage>
        <taxon>Bacteria</taxon>
        <taxon>Pseudomonadati</taxon>
        <taxon>Acidobacteriota</taxon>
        <taxon>Terriglobia</taxon>
        <taxon>Terriglobales</taxon>
        <taxon>Acidobacteriaceae</taxon>
        <taxon>Tunturiibacter</taxon>
    </lineage>
</organism>
<dbReference type="AlphaFoldDB" id="A0A7Y9NKN5"/>
<dbReference type="Pfam" id="PF01048">
    <property type="entry name" value="PNP_UDP_1"/>
    <property type="match status" value="1"/>
</dbReference>
<dbReference type="InterPro" id="IPR000845">
    <property type="entry name" value="Nucleoside_phosphorylase_d"/>
</dbReference>
<reference evidence="2 3" key="1">
    <citation type="submission" date="2020-07" db="EMBL/GenBank/DDBJ databases">
        <title>Genomic Encyclopedia of Type Strains, Phase IV (KMG-V): Genome sequencing to study the core and pangenomes of soil and plant-associated prokaryotes.</title>
        <authorList>
            <person name="Whitman W."/>
        </authorList>
    </citation>
    <scope>NUCLEOTIDE SEQUENCE [LARGE SCALE GENOMIC DNA]</scope>
    <source>
        <strain evidence="2 3">M8UP30</strain>
    </source>
</reference>
<dbReference type="Proteomes" id="UP000534186">
    <property type="component" value="Unassembled WGS sequence"/>
</dbReference>
<dbReference type="GO" id="GO:0009116">
    <property type="term" value="P:nucleoside metabolic process"/>
    <property type="evidence" value="ECO:0007669"/>
    <property type="project" value="InterPro"/>
</dbReference>
<feature type="domain" description="Nucleoside phosphorylase" evidence="1">
    <location>
        <begin position="90"/>
        <end position="283"/>
    </location>
</feature>
<evidence type="ECO:0000313" key="3">
    <source>
        <dbReference type="Proteomes" id="UP000534186"/>
    </source>
</evidence>
<sequence>MDSLFIRLIEIMTSAMQKRTQPAHLTGKLGHATVAILTMTIEEFKGVRSVFGLNQELVSTAYAVKALNEQNDYPVVLRRASGQTNVLSSQMTRDILEDFRPSYLLVIGTAGGHSGRDIKLGDIVVADYIDYSGYWKLKDGVFHARRNACDHPSLHLLANFAEGLSCNPEAWQHRFASHKDGEPYPNVLTGAVVAGDLLLGDADNAEQQRILTAYDKALAFEMESYGVARTVYAYRSSVHYNPQFLIIRGISDLVNEGADENNATRAKWTPFAVDAAATFALVLVERLLGPGFSKGNTQSKGRL</sequence>
<proteinExistence type="predicted"/>